<reference evidence="4" key="2">
    <citation type="journal article" date="2021" name="PeerJ">
        <title>Extensive microbial diversity within the chicken gut microbiome revealed by metagenomics and culture.</title>
        <authorList>
            <person name="Gilroy R."/>
            <person name="Ravi A."/>
            <person name="Getino M."/>
            <person name="Pursley I."/>
            <person name="Horton D.L."/>
            <person name="Alikhan N.F."/>
            <person name="Baker D."/>
            <person name="Gharbi K."/>
            <person name="Hall N."/>
            <person name="Watson M."/>
            <person name="Adriaenssens E.M."/>
            <person name="Foster-Nyarko E."/>
            <person name="Jarju S."/>
            <person name="Secka A."/>
            <person name="Antonio M."/>
            <person name="Oren A."/>
            <person name="Chaudhuri R.R."/>
            <person name="La Ragione R."/>
            <person name="Hildebrand F."/>
            <person name="Pallen M.J."/>
        </authorList>
    </citation>
    <scope>NUCLEOTIDE SEQUENCE</scope>
    <source>
        <strain evidence="4">F1-3629</strain>
    </source>
</reference>
<evidence type="ECO:0000313" key="4">
    <source>
        <dbReference type="EMBL" id="MBO8453233.1"/>
    </source>
</evidence>
<evidence type="ECO:0000256" key="3">
    <source>
        <dbReference type="ARBA" id="ARBA00022993"/>
    </source>
</evidence>
<keyword evidence="1" id="KW-0547">Nucleotide-binding</keyword>
<accession>A0A940IFS4</accession>
<organism evidence="4 5">
    <name type="scientific">Candidatus Cryptobacteroides gallistercoris</name>
    <dbReference type="NCBI Taxonomy" id="2840765"/>
    <lineage>
        <taxon>Bacteria</taxon>
        <taxon>Pseudomonadati</taxon>
        <taxon>Bacteroidota</taxon>
        <taxon>Bacteroidia</taxon>
        <taxon>Bacteroidales</taxon>
        <taxon>Candidatus Cryptobacteroides</taxon>
    </lineage>
</organism>
<dbReference type="EC" id="2.7.1.33" evidence="4"/>
<dbReference type="Gene3D" id="3.30.420.40">
    <property type="match status" value="1"/>
</dbReference>
<dbReference type="GO" id="GO:0005524">
    <property type="term" value="F:ATP binding"/>
    <property type="evidence" value="ECO:0007669"/>
    <property type="project" value="UniProtKB-KW"/>
</dbReference>
<evidence type="ECO:0000313" key="5">
    <source>
        <dbReference type="Proteomes" id="UP000771749"/>
    </source>
</evidence>
<protein>
    <submittedName>
        <fullName evidence="4">Type II pantothenate kinase</fullName>
        <ecNumber evidence="4">2.7.1.33</ecNumber>
    </submittedName>
</protein>
<keyword evidence="3" id="KW-0173">Coenzyme A biosynthesis</keyword>
<evidence type="ECO:0000256" key="2">
    <source>
        <dbReference type="ARBA" id="ARBA00022840"/>
    </source>
</evidence>
<dbReference type="GO" id="GO:0005829">
    <property type="term" value="C:cytosol"/>
    <property type="evidence" value="ECO:0007669"/>
    <property type="project" value="TreeGrafter"/>
</dbReference>
<dbReference type="CDD" id="cd24085">
    <property type="entry name" value="ASKHA_NBD_PanK-II_bac"/>
    <property type="match status" value="1"/>
</dbReference>
<dbReference type="InterPro" id="IPR004567">
    <property type="entry name" value="Type_II_PanK"/>
</dbReference>
<dbReference type="GO" id="GO:0004594">
    <property type="term" value="F:pantothenate kinase activity"/>
    <property type="evidence" value="ECO:0007669"/>
    <property type="project" value="UniProtKB-EC"/>
</dbReference>
<proteinExistence type="predicted"/>
<keyword evidence="2" id="KW-0067">ATP-binding</keyword>
<dbReference type="NCBIfam" id="NF009842">
    <property type="entry name" value="PRK13317.1"/>
    <property type="match status" value="1"/>
</dbReference>
<dbReference type="Pfam" id="PF03630">
    <property type="entry name" value="Fumble"/>
    <property type="match status" value="1"/>
</dbReference>
<keyword evidence="4" id="KW-0418">Kinase</keyword>
<evidence type="ECO:0000256" key="1">
    <source>
        <dbReference type="ARBA" id="ARBA00022741"/>
    </source>
</evidence>
<comment type="caution">
    <text evidence="4">The sequence shown here is derived from an EMBL/GenBank/DDBJ whole genome shotgun (WGS) entry which is preliminary data.</text>
</comment>
<dbReference type="InterPro" id="IPR043129">
    <property type="entry name" value="ATPase_NBD"/>
</dbReference>
<dbReference type="Proteomes" id="UP000771749">
    <property type="component" value="Unassembled WGS sequence"/>
</dbReference>
<dbReference type="EMBL" id="JADIMJ010000014">
    <property type="protein sequence ID" value="MBO8453233.1"/>
    <property type="molecule type" value="Genomic_DNA"/>
</dbReference>
<dbReference type="SUPFAM" id="SSF53067">
    <property type="entry name" value="Actin-like ATPase domain"/>
    <property type="match status" value="1"/>
</dbReference>
<sequence length="275" mass="29119">MVVGIDVGGSTTKIVGIENGKVCSPQFITAADPITSLFGAFGKYIYDNHIDLDSVEQVMLTGVGSAYVDGSLYGRPTARTDEFMANALGAKYRSGLDRMIVVSMGTGTSFIKVDGDAIKHVGGMAIGGGTLQGLSRIIFHSHDIRQTVGMALKGDTSRVDLQIRDISKTEIPGLPYGVTASNFGKAEANAAPEDIAAGLINMVLQTIGSAANLVAYNTGIKDFVLIGNLPMLPQSRPLYDRIEALYGIRVHIPEYPEYRTAIGAALSCLQGNACR</sequence>
<dbReference type="PANTHER" id="PTHR12280">
    <property type="entry name" value="PANTOTHENATE KINASE"/>
    <property type="match status" value="1"/>
</dbReference>
<dbReference type="GO" id="GO:0015937">
    <property type="term" value="P:coenzyme A biosynthetic process"/>
    <property type="evidence" value="ECO:0007669"/>
    <property type="project" value="UniProtKB-KW"/>
</dbReference>
<dbReference type="PANTHER" id="PTHR12280:SF20">
    <property type="entry name" value="4'-PHOSPHOPANTETHEINE PHOSPHATASE"/>
    <property type="match status" value="1"/>
</dbReference>
<keyword evidence="4" id="KW-0808">Transferase</keyword>
<dbReference type="AlphaFoldDB" id="A0A940IFS4"/>
<reference evidence="4" key="1">
    <citation type="submission" date="2020-10" db="EMBL/GenBank/DDBJ databases">
        <authorList>
            <person name="Gilroy R."/>
        </authorList>
    </citation>
    <scope>NUCLEOTIDE SEQUENCE</scope>
    <source>
        <strain evidence="4">F1-3629</strain>
    </source>
</reference>
<name>A0A940IFS4_9BACT</name>
<gene>
    <name evidence="4" type="primary">coaW</name>
    <name evidence="4" type="ORF">IAC07_00740</name>
</gene>